<evidence type="ECO:0000313" key="2">
    <source>
        <dbReference type="EnsemblMetazoa" id="Aqu2.1.12258_001"/>
    </source>
</evidence>
<feature type="transmembrane region" description="Helical" evidence="1">
    <location>
        <begin position="35"/>
        <end position="57"/>
    </location>
</feature>
<reference evidence="2" key="1">
    <citation type="submission" date="2017-05" db="UniProtKB">
        <authorList>
            <consortium name="EnsemblMetazoa"/>
        </authorList>
    </citation>
    <scope>IDENTIFICATION</scope>
</reference>
<accession>A0A1X7TCS6</accession>
<organism evidence="2">
    <name type="scientific">Amphimedon queenslandica</name>
    <name type="common">Sponge</name>
    <dbReference type="NCBI Taxonomy" id="400682"/>
    <lineage>
        <taxon>Eukaryota</taxon>
        <taxon>Metazoa</taxon>
        <taxon>Porifera</taxon>
        <taxon>Demospongiae</taxon>
        <taxon>Heteroscleromorpha</taxon>
        <taxon>Haplosclerida</taxon>
        <taxon>Niphatidae</taxon>
        <taxon>Amphimedon</taxon>
    </lineage>
</organism>
<keyword evidence="1" id="KW-0812">Transmembrane</keyword>
<keyword evidence="1" id="KW-1133">Transmembrane helix</keyword>
<dbReference type="InParanoid" id="A0A1X7TCS6"/>
<evidence type="ECO:0000256" key="1">
    <source>
        <dbReference type="SAM" id="Phobius"/>
    </source>
</evidence>
<sequence length="97" mass="11110">MELRCLPRIRPDLTGDPRITGAKNGVRPAMLGTHLCISVFWCLCHCYVYFVIFFFFAHEFSFTICEVSSAFLSTQYTHTNTPYSYKLPELGGFGAWL</sequence>
<dbReference type="AlphaFoldDB" id="A0A1X7TCS6"/>
<protein>
    <submittedName>
        <fullName evidence="2">Uncharacterized protein</fullName>
    </submittedName>
</protein>
<dbReference type="EnsemblMetazoa" id="Aqu2.1.12258_001">
    <property type="protein sequence ID" value="Aqu2.1.12258_001"/>
    <property type="gene ID" value="Aqu2.1.12258"/>
</dbReference>
<keyword evidence="1" id="KW-0472">Membrane</keyword>
<proteinExistence type="predicted"/>
<name>A0A1X7TCS6_AMPQE</name>